<gene>
    <name evidence="10" type="ORF">SAMN05216259_103422</name>
</gene>
<dbReference type="Proteomes" id="UP000199341">
    <property type="component" value="Unassembled WGS sequence"/>
</dbReference>
<dbReference type="AlphaFoldDB" id="A0A1H0A5N6"/>
<feature type="region of interest" description="Disordered" evidence="8">
    <location>
        <begin position="1"/>
        <end position="34"/>
    </location>
</feature>
<dbReference type="Pfam" id="PF00528">
    <property type="entry name" value="BPD_transp_1"/>
    <property type="match status" value="1"/>
</dbReference>
<comment type="similarity">
    <text evidence="7">Belongs to the binding-protein-dependent transport system permease family.</text>
</comment>
<keyword evidence="11" id="KW-1185">Reference proteome</keyword>
<protein>
    <submittedName>
        <fullName evidence="10">Peptide/nickel transport system permease protein</fullName>
    </submittedName>
</protein>
<evidence type="ECO:0000313" key="11">
    <source>
        <dbReference type="Proteomes" id="UP000199341"/>
    </source>
</evidence>
<dbReference type="InterPro" id="IPR000515">
    <property type="entry name" value="MetI-like"/>
</dbReference>
<proteinExistence type="inferred from homology"/>
<accession>A0A1H0A5N6</accession>
<dbReference type="RefSeq" id="WP_093783649.1">
    <property type="nucleotide sequence ID" value="NZ_FNIE01000003.1"/>
</dbReference>
<evidence type="ECO:0000256" key="8">
    <source>
        <dbReference type="SAM" id="MobiDB-lite"/>
    </source>
</evidence>
<evidence type="ECO:0000256" key="6">
    <source>
        <dbReference type="ARBA" id="ARBA00023136"/>
    </source>
</evidence>
<feature type="domain" description="ABC transmembrane type-1" evidence="9">
    <location>
        <begin position="128"/>
        <end position="330"/>
    </location>
</feature>
<dbReference type="InterPro" id="IPR035906">
    <property type="entry name" value="MetI-like_sf"/>
</dbReference>
<dbReference type="GO" id="GO:0055085">
    <property type="term" value="P:transmembrane transport"/>
    <property type="evidence" value="ECO:0007669"/>
    <property type="project" value="InterPro"/>
</dbReference>
<keyword evidence="3" id="KW-1003">Cell membrane</keyword>
<sequence length="343" mass="37406">MTSPSQAADGAGGLTLDPEGGSSEPSQEQAPELVGRSPRQLAWMRFRRDKIGVLCAFVVLAYLLIAIFAPLIVKLYGENAYSLYGQDDGLLNGFGLPIKPNGGIDGTHWFGIEPGLGRDVFAVLIYGIRTSLAIALCVTVLSVVLGVVVGLVQGYIGGKTDYFVGRFSDLMMSFPQQLFFIAFTPVVVAIFVKPSDSEPTYLRFTALVLVQFALGWMALGRLVRAQVLSLREREYIEAARLSGASSSRIIRRELLPNLWTTILVQSTLLLPVNVTAEAGLSFLGVGMQTPTPDWGLMFQDAVQYYQSDITYMFFPGIAMVIFVVAFNLLGDSVRDALDPKTIR</sequence>
<feature type="transmembrane region" description="Helical" evidence="7">
    <location>
        <begin position="132"/>
        <end position="156"/>
    </location>
</feature>
<feature type="transmembrane region" description="Helical" evidence="7">
    <location>
        <begin position="51"/>
        <end position="73"/>
    </location>
</feature>
<dbReference type="STRING" id="310781.SAMN05216259_103422"/>
<evidence type="ECO:0000256" key="5">
    <source>
        <dbReference type="ARBA" id="ARBA00022989"/>
    </source>
</evidence>
<dbReference type="PROSITE" id="PS50928">
    <property type="entry name" value="ABC_TM1"/>
    <property type="match status" value="1"/>
</dbReference>
<evidence type="ECO:0000256" key="1">
    <source>
        <dbReference type="ARBA" id="ARBA00004651"/>
    </source>
</evidence>
<organism evidence="10 11">
    <name type="scientific">Actinacidiphila guanduensis</name>
    <dbReference type="NCBI Taxonomy" id="310781"/>
    <lineage>
        <taxon>Bacteria</taxon>
        <taxon>Bacillati</taxon>
        <taxon>Actinomycetota</taxon>
        <taxon>Actinomycetes</taxon>
        <taxon>Kitasatosporales</taxon>
        <taxon>Streptomycetaceae</taxon>
        <taxon>Actinacidiphila</taxon>
    </lineage>
</organism>
<dbReference type="GO" id="GO:0005886">
    <property type="term" value="C:plasma membrane"/>
    <property type="evidence" value="ECO:0007669"/>
    <property type="project" value="UniProtKB-SubCell"/>
</dbReference>
<reference evidence="10 11" key="1">
    <citation type="submission" date="2016-10" db="EMBL/GenBank/DDBJ databases">
        <authorList>
            <person name="de Groot N.N."/>
        </authorList>
    </citation>
    <scope>NUCLEOTIDE SEQUENCE [LARGE SCALE GENOMIC DNA]</scope>
    <source>
        <strain evidence="10 11">CGMCC 4.2022</strain>
    </source>
</reference>
<keyword evidence="2 7" id="KW-0813">Transport</keyword>
<evidence type="ECO:0000259" key="9">
    <source>
        <dbReference type="PROSITE" id="PS50928"/>
    </source>
</evidence>
<dbReference type="InterPro" id="IPR050366">
    <property type="entry name" value="BP-dependent_transpt_permease"/>
</dbReference>
<dbReference type="CDD" id="cd06261">
    <property type="entry name" value="TM_PBP2"/>
    <property type="match status" value="1"/>
</dbReference>
<dbReference type="PANTHER" id="PTHR43386">
    <property type="entry name" value="OLIGOPEPTIDE TRANSPORT SYSTEM PERMEASE PROTEIN APPC"/>
    <property type="match status" value="1"/>
</dbReference>
<dbReference type="SUPFAM" id="SSF161098">
    <property type="entry name" value="MetI-like"/>
    <property type="match status" value="1"/>
</dbReference>
<evidence type="ECO:0000256" key="4">
    <source>
        <dbReference type="ARBA" id="ARBA00022692"/>
    </source>
</evidence>
<keyword evidence="4 7" id="KW-0812">Transmembrane</keyword>
<evidence type="ECO:0000313" key="10">
    <source>
        <dbReference type="EMBL" id="SDN28830.1"/>
    </source>
</evidence>
<keyword evidence="5 7" id="KW-1133">Transmembrane helix</keyword>
<evidence type="ECO:0000256" key="2">
    <source>
        <dbReference type="ARBA" id="ARBA00022448"/>
    </source>
</evidence>
<dbReference type="Pfam" id="PF12911">
    <property type="entry name" value="OppC_N"/>
    <property type="match status" value="1"/>
</dbReference>
<comment type="subcellular location">
    <subcellularLocation>
        <location evidence="1 7">Cell membrane</location>
        <topology evidence="1 7">Multi-pass membrane protein</topology>
    </subcellularLocation>
</comment>
<name>A0A1H0A5N6_9ACTN</name>
<dbReference type="EMBL" id="FNIE01000003">
    <property type="protein sequence ID" value="SDN28830.1"/>
    <property type="molecule type" value="Genomic_DNA"/>
</dbReference>
<dbReference type="InterPro" id="IPR025966">
    <property type="entry name" value="OppC_N"/>
</dbReference>
<dbReference type="PANTHER" id="PTHR43386:SF1">
    <property type="entry name" value="D,D-DIPEPTIDE TRANSPORT SYSTEM PERMEASE PROTEIN DDPC-RELATED"/>
    <property type="match status" value="1"/>
</dbReference>
<evidence type="ECO:0000256" key="7">
    <source>
        <dbReference type="RuleBase" id="RU363032"/>
    </source>
</evidence>
<feature type="transmembrane region" description="Helical" evidence="7">
    <location>
        <begin position="177"/>
        <end position="195"/>
    </location>
</feature>
<keyword evidence="6 7" id="KW-0472">Membrane</keyword>
<feature type="transmembrane region" description="Helical" evidence="7">
    <location>
        <begin position="309"/>
        <end position="330"/>
    </location>
</feature>
<evidence type="ECO:0000256" key="3">
    <source>
        <dbReference type="ARBA" id="ARBA00022475"/>
    </source>
</evidence>
<feature type="transmembrane region" description="Helical" evidence="7">
    <location>
        <begin position="201"/>
        <end position="223"/>
    </location>
</feature>
<dbReference type="OrthoDB" id="9812701at2"/>
<dbReference type="Gene3D" id="1.10.3720.10">
    <property type="entry name" value="MetI-like"/>
    <property type="match status" value="1"/>
</dbReference>